<protein>
    <submittedName>
        <fullName evidence="8">Recombinase family protein</fullName>
    </submittedName>
</protein>
<dbReference type="CDD" id="cd00338">
    <property type="entry name" value="Ser_Recombinase"/>
    <property type="match status" value="1"/>
</dbReference>
<sequence>MKRCYAYIRVSTVKQGDGVSLEAQKEAIELFACQNDIAISEWFEEKITAAKKGRPVFNRMIAQLRKRKADGLVIYKIDRSARNLADWARIGELADLGIDIHFATESLDFRSRGGRLAADVQAVVAADYVRNLREECIKGINGRLKQGLYPFKAPIGYLDNGGGKPKTPDPERAPLIRRAFERYATGQYSQRAVLADVTARGLRKGDGSLFRPQNLELILGNPFYCGMIRIKKTGSTYRGCHEPLIPVSIFERVQDVKAGKALKKVTRHNHTYRLLFRCKLCAGPMVPERQKGHAYYRCHSKDCRTKSVREEAIEAAVTECLQAAQLSEDEAANIKKKFDDWFRQTAGSDPTPMIQARRQEIAGKLDRLTDALIDRLIDQETFQERKKSLLFDDAGLIDQAQEWARNCANPQGFMEFLELTKSLVSTYEMAAPPERRTIVEMTTSNRTVNGKNVVLEPSKWLMDLRHNAVVLFGGPHRGAGRTGGANYNNISEVFCSAQISALEKISRKFVTSNLKEPHGHTL</sequence>
<feature type="domain" description="Resolvase/invertase-type recombinase catalytic" evidence="6">
    <location>
        <begin position="3"/>
        <end position="147"/>
    </location>
</feature>
<evidence type="ECO:0000259" key="7">
    <source>
        <dbReference type="PROSITE" id="PS51737"/>
    </source>
</evidence>
<evidence type="ECO:0000313" key="9">
    <source>
        <dbReference type="Proteomes" id="UP000471435"/>
    </source>
</evidence>
<evidence type="ECO:0000313" key="8">
    <source>
        <dbReference type="EMBL" id="MXP48225.1"/>
    </source>
</evidence>
<organism evidence="8 9">
    <name type="scientific">Pontixanthobacter luteolus</name>
    <dbReference type="NCBI Taxonomy" id="295089"/>
    <lineage>
        <taxon>Bacteria</taxon>
        <taxon>Pseudomonadati</taxon>
        <taxon>Pseudomonadota</taxon>
        <taxon>Alphaproteobacteria</taxon>
        <taxon>Sphingomonadales</taxon>
        <taxon>Erythrobacteraceae</taxon>
        <taxon>Pontixanthobacter</taxon>
    </lineage>
</organism>
<evidence type="ECO:0000256" key="2">
    <source>
        <dbReference type="ARBA" id="ARBA00023125"/>
    </source>
</evidence>
<keyword evidence="3" id="KW-0233">DNA recombination</keyword>
<name>A0A6I4V3D5_9SPHN</name>
<dbReference type="PROSITE" id="PS51737">
    <property type="entry name" value="RECOMBINASE_DNA_BIND"/>
    <property type="match status" value="1"/>
</dbReference>
<comment type="caution">
    <text evidence="8">The sequence shown here is derived from an EMBL/GenBank/DDBJ whole genome shotgun (WGS) entry which is preliminary data.</text>
</comment>
<gene>
    <name evidence="8" type="ORF">GRI43_12590</name>
</gene>
<evidence type="ECO:0000259" key="6">
    <source>
        <dbReference type="PROSITE" id="PS51736"/>
    </source>
</evidence>
<dbReference type="PANTHER" id="PTHR30461">
    <property type="entry name" value="DNA-INVERTASE FROM LAMBDOID PROPHAGE"/>
    <property type="match status" value="1"/>
</dbReference>
<dbReference type="PROSITE" id="PS51736">
    <property type="entry name" value="RECOMBINASES_3"/>
    <property type="match status" value="1"/>
</dbReference>
<dbReference type="InterPro" id="IPR006118">
    <property type="entry name" value="Recombinase_CS"/>
</dbReference>
<evidence type="ECO:0000256" key="4">
    <source>
        <dbReference type="PIRSR" id="PIRSR606118-50"/>
    </source>
</evidence>
<evidence type="ECO:0000256" key="3">
    <source>
        <dbReference type="ARBA" id="ARBA00023172"/>
    </source>
</evidence>
<dbReference type="GO" id="GO:0003677">
    <property type="term" value="F:DNA binding"/>
    <property type="evidence" value="ECO:0007669"/>
    <property type="project" value="UniProtKB-KW"/>
</dbReference>
<feature type="active site" description="O-(5'-phospho-DNA)-serine intermediate" evidence="4 5">
    <location>
        <position position="11"/>
    </location>
</feature>
<dbReference type="GO" id="GO:0015074">
    <property type="term" value="P:DNA integration"/>
    <property type="evidence" value="ECO:0007669"/>
    <property type="project" value="UniProtKB-KW"/>
</dbReference>
<reference evidence="8 9" key="1">
    <citation type="submission" date="2019-12" db="EMBL/GenBank/DDBJ databases">
        <title>Genomic-based taxomic classification of the family Erythrobacteraceae.</title>
        <authorList>
            <person name="Xu L."/>
        </authorList>
    </citation>
    <scope>NUCLEOTIDE SEQUENCE [LARGE SCALE GENOMIC DNA]</scope>
    <source>
        <strain evidence="8 9">SW-109</strain>
    </source>
</reference>
<dbReference type="InterPro" id="IPR036162">
    <property type="entry name" value="Resolvase-like_N_sf"/>
</dbReference>
<dbReference type="Pfam" id="PF00239">
    <property type="entry name" value="Resolvase"/>
    <property type="match status" value="1"/>
</dbReference>
<dbReference type="Proteomes" id="UP000471435">
    <property type="component" value="Unassembled WGS sequence"/>
</dbReference>
<dbReference type="InterPro" id="IPR038109">
    <property type="entry name" value="DNA_bind_recomb_sf"/>
</dbReference>
<keyword evidence="9" id="KW-1185">Reference proteome</keyword>
<proteinExistence type="predicted"/>
<dbReference type="Gene3D" id="3.40.50.1390">
    <property type="entry name" value="Resolvase, N-terminal catalytic domain"/>
    <property type="match status" value="1"/>
</dbReference>
<dbReference type="Gene3D" id="3.90.1750.20">
    <property type="entry name" value="Putative Large Serine Recombinase, Chain B, Domain 2"/>
    <property type="match status" value="1"/>
</dbReference>
<feature type="domain" description="Recombinase" evidence="7">
    <location>
        <begin position="154"/>
        <end position="263"/>
    </location>
</feature>
<dbReference type="InterPro" id="IPR025827">
    <property type="entry name" value="Zn_ribbon_recom_dom"/>
</dbReference>
<dbReference type="Pfam" id="PF13408">
    <property type="entry name" value="Zn_ribbon_recom"/>
    <property type="match status" value="1"/>
</dbReference>
<dbReference type="SUPFAM" id="SSF53041">
    <property type="entry name" value="Resolvase-like"/>
    <property type="match status" value="1"/>
</dbReference>
<dbReference type="PROSITE" id="PS00397">
    <property type="entry name" value="RECOMBINASES_1"/>
    <property type="match status" value="1"/>
</dbReference>
<dbReference type="EMBL" id="WTYP01000002">
    <property type="protein sequence ID" value="MXP48225.1"/>
    <property type="molecule type" value="Genomic_DNA"/>
</dbReference>
<dbReference type="InterPro" id="IPR011109">
    <property type="entry name" value="DNA_bind_recombinase_dom"/>
</dbReference>
<dbReference type="SMART" id="SM00857">
    <property type="entry name" value="Resolvase"/>
    <property type="match status" value="1"/>
</dbReference>
<evidence type="ECO:0000256" key="1">
    <source>
        <dbReference type="ARBA" id="ARBA00022908"/>
    </source>
</evidence>
<keyword evidence="1" id="KW-0229">DNA integration</keyword>
<dbReference type="RefSeq" id="WP_160731430.1">
    <property type="nucleotide sequence ID" value="NZ_WTYP01000002.1"/>
</dbReference>
<accession>A0A6I4V3D5</accession>
<dbReference type="Pfam" id="PF07508">
    <property type="entry name" value="Recombinase"/>
    <property type="match status" value="1"/>
</dbReference>
<dbReference type="OrthoDB" id="7277848at2"/>
<dbReference type="InterPro" id="IPR006119">
    <property type="entry name" value="Resolv_N"/>
</dbReference>
<dbReference type="PANTHER" id="PTHR30461:SF23">
    <property type="entry name" value="DNA RECOMBINASE-RELATED"/>
    <property type="match status" value="1"/>
</dbReference>
<evidence type="ECO:0000256" key="5">
    <source>
        <dbReference type="PROSITE-ProRule" id="PRU10137"/>
    </source>
</evidence>
<dbReference type="GO" id="GO:0000150">
    <property type="term" value="F:DNA strand exchange activity"/>
    <property type="evidence" value="ECO:0007669"/>
    <property type="project" value="InterPro"/>
</dbReference>
<dbReference type="AlphaFoldDB" id="A0A6I4V3D5"/>
<keyword evidence="2" id="KW-0238">DNA-binding</keyword>
<dbReference type="InterPro" id="IPR050639">
    <property type="entry name" value="SSR_resolvase"/>
</dbReference>